<organism evidence="9 10">
    <name type="scientific">Diutina rugosa</name>
    <name type="common">Yeast</name>
    <name type="synonym">Candida rugosa</name>
    <dbReference type="NCBI Taxonomy" id="5481"/>
    <lineage>
        <taxon>Eukaryota</taxon>
        <taxon>Fungi</taxon>
        <taxon>Dikarya</taxon>
        <taxon>Ascomycota</taxon>
        <taxon>Saccharomycotina</taxon>
        <taxon>Pichiomycetes</taxon>
        <taxon>Debaryomycetaceae</taxon>
        <taxon>Diutina</taxon>
    </lineage>
</organism>
<keyword evidence="6" id="KW-0472">Membrane</keyword>
<accession>A0A642ULQ4</accession>
<dbReference type="Proteomes" id="UP000449547">
    <property type="component" value="Unassembled WGS sequence"/>
</dbReference>
<dbReference type="InterPro" id="IPR024602">
    <property type="entry name" value="COG_su2_N"/>
</dbReference>
<keyword evidence="3" id="KW-0813">Transport</keyword>
<sequence>MSTMSVDHELCRDHRYVQLDVLTRDLRHELDSLNHQLRQLVNDSFDEFVSLGKSINLDTADAEDGPDLAAIRHELTHYATTVKQNQQSIAQSAQTARAVVAHRRRLIAIKTSAKMGLIINDLVATFDKLLADPHPPTPQLIGVYLSIKSTYAQLEPQSPVAQVLRSKVASVTQEFTGFLATLPPAERVDVTNAITHAESTSTPPTQTPETAAQS</sequence>
<dbReference type="GO" id="GO:0000139">
    <property type="term" value="C:Golgi membrane"/>
    <property type="evidence" value="ECO:0007669"/>
    <property type="project" value="UniProtKB-SubCell"/>
</dbReference>
<dbReference type="GeneID" id="54782299"/>
<comment type="subcellular location">
    <subcellularLocation>
        <location evidence="1">Golgi apparatus membrane</location>
        <topology evidence="1">Peripheral membrane protein</topology>
    </subcellularLocation>
</comment>
<evidence type="ECO:0000313" key="10">
    <source>
        <dbReference type="Proteomes" id="UP000449547"/>
    </source>
</evidence>
<protein>
    <recommendedName>
        <fullName evidence="2">Conserved oligomeric Golgi complex subunit 2</fullName>
    </recommendedName>
    <alternativeName>
        <fullName evidence="7">Component of oligomeric Golgi complex 2</fullName>
    </alternativeName>
</protein>
<evidence type="ECO:0000256" key="2">
    <source>
        <dbReference type="ARBA" id="ARBA00020977"/>
    </source>
</evidence>
<reference evidence="9 10" key="1">
    <citation type="submission" date="2019-07" db="EMBL/GenBank/DDBJ databases">
        <title>Genome assembly of two rare yeast pathogens: Diutina rugosa and Trichomonascus ciferrii.</title>
        <authorList>
            <person name="Mixao V."/>
            <person name="Saus E."/>
            <person name="Hansen A."/>
            <person name="Lass-Flor C."/>
            <person name="Gabaldon T."/>
        </authorList>
    </citation>
    <scope>NUCLEOTIDE SEQUENCE [LARGE SCALE GENOMIC DNA]</scope>
    <source>
        <strain evidence="9 10">CBS 613</strain>
    </source>
</reference>
<name>A0A642ULQ4_DIURU</name>
<evidence type="ECO:0000256" key="5">
    <source>
        <dbReference type="ARBA" id="ARBA00023034"/>
    </source>
</evidence>
<dbReference type="Pfam" id="PF06148">
    <property type="entry name" value="COG2_N"/>
    <property type="match status" value="1"/>
</dbReference>
<feature type="domain" description="Conserved oligomeric Golgi complex subunit 2 N-terminal" evidence="8">
    <location>
        <begin position="14"/>
        <end position="54"/>
    </location>
</feature>
<evidence type="ECO:0000256" key="4">
    <source>
        <dbReference type="ARBA" id="ARBA00022927"/>
    </source>
</evidence>
<keyword evidence="4" id="KW-0653">Protein transport</keyword>
<dbReference type="OrthoDB" id="332281at2759"/>
<evidence type="ECO:0000259" key="8">
    <source>
        <dbReference type="Pfam" id="PF06148"/>
    </source>
</evidence>
<evidence type="ECO:0000313" key="9">
    <source>
        <dbReference type="EMBL" id="KAA8901278.1"/>
    </source>
</evidence>
<dbReference type="RefSeq" id="XP_034011901.1">
    <property type="nucleotide sequence ID" value="XM_034156433.1"/>
</dbReference>
<keyword evidence="5" id="KW-0333">Golgi apparatus</keyword>
<evidence type="ECO:0000256" key="7">
    <source>
        <dbReference type="ARBA" id="ARBA00031344"/>
    </source>
</evidence>
<evidence type="ECO:0000256" key="6">
    <source>
        <dbReference type="ARBA" id="ARBA00023136"/>
    </source>
</evidence>
<evidence type="ECO:0000256" key="3">
    <source>
        <dbReference type="ARBA" id="ARBA00022448"/>
    </source>
</evidence>
<dbReference type="EMBL" id="SWFT01000105">
    <property type="protein sequence ID" value="KAA8901278.1"/>
    <property type="molecule type" value="Genomic_DNA"/>
</dbReference>
<dbReference type="VEuPathDB" id="FungiDB:DIURU_003648"/>
<proteinExistence type="predicted"/>
<keyword evidence="10" id="KW-1185">Reference proteome</keyword>
<dbReference type="GO" id="GO:0015031">
    <property type="term" value="P:protein transport"/>
    <property type="evidence" value="ECO:0007669"/>
    <property type="project" value="UniProtKB-KW"/>
</dbReference>
<dbReference type="OMA" id="DHELCRD"/>
<comment type="caution">
    <text evidence="9">The sequence shown here is derived from an EMBL/GenBank/DDBJ whole genome shotgun (WGS) entry which is preliminary data.</text>
</comment>
<dbReference type="AlphaFoldDB" id="A0A642ULQ4"/>
<evidence type="ECO:0000256" key="1">
    <source>
        <dbReference type="ARBA" id="ARBA00004395"/>
    </source>
</evidence>
<gene>
    <name evidence="9" type="ORF">DIURU_003648</name>
</gene>